<sequence>MEKWKMYMDIYQMKQQGFKIRRIARKLGVSRTTVYKYLEKSPEEIAEWMASTQKRKRKLDQYELLIHTWLSEHPDLSGAQVHDWLKERYPNVTVGESTVRGYVKEMREKYNIPKEIYPRSYEAVPELPMGQQAQVDFGQTKQKTANGQTKKLYVICFVLSHSRYKYAEWLDRPFTTKDVMRAHENAFAYFGGAPIEIVYDQDALIVVSENGGDLILTEEFQKYHIQRKFQLYVCRKSDPESKGKVENSVKFIKQNFAKNRVYRHIDQWNEQSMSWLERTGNGKVHNTTKKKPAEVFSVEKRHLKPITKKITISPLDLSIARTVRKDNTVLHESNRYSVPLGTYNKQKEVYVFVTDAQTLQIRETKAGPIIAEHKICEKKGELIQETQHKRDRSKGIPAYMVTVSKNFTDERKAMAFLKNIQTHFPRYIRDQLKIILKAIQDVPFQTRDEALKECINRNFYSATEFKDMVTYIEKQRCAVETTVGEIKQRSNELPTTYESMKPKVRELDVYLEILEGAPK</sequence>
<dbReference type="PROSITE" id="PS50531">
    <property type="entry name" value="HTH_IS21"/>
    <property type="match status" value="1"/>
</dbReference>
<evidence type="ECO:0000256" key="3">
    <source>
        <dbReference type="ARBA" id="ARBA00023125"/>
    </source>
</evidence>
<name>A0A6N7QX58_9BACI</name>
<dbReference type="SUPFAM" id="SSF46689">
    <property type="entry name" value="Homeodomain-like"/>
    <property type="match status" value="1"/>
</dbReference>
<dbReference type="Gene3D" id="1.10.10.60">
    <property type="entry name" value="Homeodomain-like"/>
    <property type="match status" value="1"/>
</dbReference>
<evidence type="ECO:0000259" key="6">
    <source>
        <dbReference type="PROSITE" id="PS50994"/>
    </source>
</evidence>
<evidence type="ECO:0000313" key="8">
    <source>
        <dbReference type="Proteomes" id="UP000435187"/>
    </source>
</evidence>
<dbReference type="Pfam" id="PF00665">
    <property type="entry name" value="rve"/>
    <property type="match status" value="1"/>
</dbReference>
<gene>
    <name evidence="7" type="ORF">GH885_07215</name>
</gene>
<dbReference type="Gene3D" id="3.30.420.10">
    <property type="entry name" value="Ribonuclease H-like superfamily/Ribonuclease H"/>
    <property type="match status" value="1"/>
</dbReference>
<evidence type="ECO:0000256" key="2">
    <source>
        <dbReference type="ARBA" id="ARBA00022578"/>
    </source>
</evidence>
<dbReference type="Pfam" id="PF02796">
    <property type="entry name" value="HTH_7"/>
    <property type="match status" value="1"/>
</dbReference>
<dbReference type="InterPro" id="IPR017894">
    <property type="entry name" value="HTH_IS21_transposase_type"/>
</dbReference>
<evidence type="ECO:0000256" key="4">
    <source>
        <dbReference type="ARBA" id="ARBA00023172"/>
    </source>
</evidence>
<evidence type="ECO:0000259" key="5">
    <source>
        <dbReference type="PROSITE" id="PS50531"/>
    </source>
</evidence>
<feature type="domain" description="HTH IS21-type" evidence="5">
    <location>
        <begin position="5"/>
        <end position="70"/>
    </location>
</feature>
<dbReference type="InterPro" id="IPR009057">
    <property type="entry name" value="Homeodomain-like_sf"/>
</dbReference>
<evidence type="ECO:0000313" key="7">
    <source>
        <dbReference type="EMBL" id="MRI66134.1"/>
    </source>
</evidence>
<dbReference type="InterPro" id="IPR036397">
    <property type="entry name" value="RNaseH_sf"/>
</dbReference>
<keyword evidence="3" id="KW-0238">DNA-binding</keyword>
<dbReference type="RefSeq" id="WP_163578529.1">
    <property type="nucleotide sequence ID" value="NZ_JBHUMW010000106.1"/>
</dbReference>
<reference evidence="7 8" key="1">
    <citation type="submission" date="2019-10" db="EMBL/GenBank/DDBJ databases">
        <title>Gracilibacillus salitolerans sp. nov., a moderate halophile isolated from a saline soil in northwest China.</title>
        <authorList>
            <person name="Gan L."/>
        </authorList>
    </citation>
    <scope>NUCLEOTIDE SEQUENCE [LARGE SCALE GENOMIC DNA]</scope>
    <source>
        <strain evidence="7 8">TP2-8</strain>
    </source>
</reference>
<feature type="domain" description="Integrase catalytic" evidence="6">
    <location>
        <begin position="124"/>
        <end position="300"/>
    </location>
</feature>
<dbReference type="GO" id="GO:0003677">
    <property type="term" value="F:DNA binding"/>
    <property type="evidence" value="ECO:0007669"/>
    <property type="project" value="UniProtKB-KW"/>
</dbReference>
<proteinExistence type="inferred from homology"/>
<comment type="caution">
    <text evidence="7">The sequence shown here is derived from an EMBL/GenBank/DDBJ whole genome shotgun (WGS) entry which is preliminary data.</text>
</comment>
<dbReference type="InterPro" id="IPR006120">
    <property type="entry name" value="Resolvase_HTH_dom"/>
</dbReference>
<keyword evidence="4" id="KW-0233">DNA recombination</keyword>
<dbReference type="PANTHER" id="PTHR35004:SF6">
    <property type="entry name" value="TRANSPOSASE"/>
    <property type="match status" value="1"/>
</dbReference>
<dbReference type="PROSITE" id="PS50994">
    <property type="entry name" value="INTEGRASE"/>
    <property type="match status" value="1"/>
</dbReference>
<accession>A0A6N7QX58</accession>
<keyword evidence="8" id="KW-1185">Reference proteome</keyword>
<dbReference type="SUPFAM" id="SSF53098">
    <property type="entry name" value="Ribonuclease H-like"/>
    <property type="match status" value="1"/>
</dbReference>
<dbReference type="GO" id="GO:0032196">
    <property type="term" value="P:transposition"/>
    <property type="evidence" value="ECO:0007669"/>
    <property type="project" value="UniProtKB-KW"/>
</dbReference>
<dbReference type="Proteomes" id="UP000435187">
    <property type="component" value="Unassembled WGS sequence"/>
</dbReference>
<dbReference type="GO" id="GO:0000150">
    <property type="term" value="F:DNA strand exchange activity"/>
    <property type="evidence" value="ECO:0007669"/>
    <property type="project" value="InterPro"/>
</dbReference>
<protein>
    <submittedName>
        <fullName evidence="7">IS21 family transposase</fullName>
    </submittedName>
</protein>
<dbReference type="GO" id="GO:0015074">
    <property type="term" value="P:DNA integration"/>
    <property type="evidence" value="ECO:0007669"/>
    <property type="project" value="InterPro"/>
</dbReference>
<dbReference type="AlphaFoldDB" id="A0A6N7QX58"/>
<dbReference type="NCBIfam" id="NF033546">
    <property type="entry name" value="transpos_IS21"/>
    <property type="match status" value="1"/>
</dbReference>
<organism evidence="7 8">
    <name type="scientific">Gracilibacillus thailandensis</name>
    <dbReference type="NCBI Taxonomy" id="563735"/>
    <lineage>
        <taxon>Bacteria</taxon>
        <taxon>Bacillati</taxon>
        <taxon>Bacillota</taxon>
        <taxon>Bacilli</taxon>
        <taxon>Bacillales</taxon>
        <taxon>Bacillaceae</taxon>
        <taxon>Gracilibacillus</taxon>
    </lineage>
</organism>
<dbReference type="InterPro" id="IPR001584">
    <property type="entry name" value="Integrase_cat-core"/>
</dbReference>
<comment type="similarity">
    <text evidence="1">Belongs to the transposase IS21/IS408/IS1162 family.</text>
</comment>
<dbReference type="InterPro" id="IPR012337">
    <property type="entry name" value="RNaseH-like_sf"/>
</dbReference>
<keyword evidence="2" id="KW-0815">Transposition</keyword>
<dbReference type="PANTHER" id="PTHR35004">
    <property type="entry name" value="TRANSPOSASE RV3428C-RELATED"/>
    <property type="match status" value="1"/>
</dbReference>
<dbReference type="EMBL" id="WJEE01000012">
    <property type="protein sequence ID" value="MRI66134.1"/>
    <property type="molecule type" value="Genomic_DNA"/>
</dbReference>
<evidence type="ECO:0000256" key="1">
    <source>
        <dbReference type="ARBA" id="ARBA00009277"/>
    </source>
</evidence>